<dbReference type="EMBL" id="CP133217">
    <property type="protein sequence ID" value="WML85235.1"/>
    <property type="molecule type" value="Genomic_DNA"/>
</dbReference>
<proteinExistence type="predicted"/>
<reference evidence="2 3" key="1">
    <citation type="submission" date="2023-08" db="EMBL/GenBank/DDBJ databases">
        <title>New molecular markers tilS and rpoB for phylogenetic and monitoring studies of the genus Thiothrix biodiversity.</title>
        <authorList>
            <person name="Ravin N.V."/>
            <person name="Smolyakov D."/>
            <person name="Markov N.D."/>
            <person name="Beletsky A.V."/>
            <person name="Mardanov A.V."/>
            <person name="Rudenko T.S."/>
            <person name="Grabovich M.Y."/>
        </authorList>
    </citation>
    <scope>NUCLEOTIDE SEQUENCE</scope>
    <source>
        <strain evidence="2">DNT52</strain>
        <strain evidence="1 3">H33</strain>
    </source>
</reference>
<gene>
    <name evidence="1" type="ORF">RCC75_05640</name>
    <name evidence="2" type="ORF">RCG00_13085</name>
</gene>
<protein>
    <submittedName>
        <fullName evidence="2">Uncharacterized protein</fullName>
    </submittedName>
</protein>
<dbReference type="RefSeq" id="WP_308134104.1">
    <property type="nucleotide sequence ID" value="NZ_CP133197.1"/>
</dbReference>
<dbReference type="EMBL" id="JAVFKN010000005">
    <property type="protein sequence ID" value="MDQ5768000.1"/>
    <property type="molecule type" value="Genomic_DNA"/>
</dbReference>
<keyword evidence="3" id="KW-1185">Reference proteome</keyword>
<dbReference type="AlphaFoldDB" id="A0AA51R361"/>
<evidence type="ECO:0000313" key="1">
    <source>
        <dbReference type="EMBL" id="MDQ5768000.1"/>
    </source>
</evidence>
<name>A0AA51R361_9GAMM</name>
<sequence>MTNLLIPLTDQQTQQQIVTATLEQQAEAAELRVHAETVWRKARENFERQLLQRSE</sequence>
<evidence type="ECO:0000313" key="2">
    <source>
        <dbReference type="EMBL" id="WML85235.1"/>
    </source>
</evidence>
<dbReference type="Proteomes" id="UP001229862">
    <property type="component" value="Chromosome"/>
</dbReference>
<evidence type="ECO:0000313" key="3">
    <source>
        <dbReference type="Proteomes" id="UP001223336"/>
    </source>
</evidence>
<accession>A0AA51R361</accession>
<organism evidence="2">
    <name type="scientific">Thiothrix subterranea</name>
    <dbReference type="NCBI Taxonomy" id="2735563"/>
    <lineage>
        <taxon>Bacteria</taxon>
        <taxon>Pseudomonadati</taxon>
        <taxon>Pseudomonadota</taxon>
        <taxon>Gammaproteobacteria</taxon>
        <taxon>Thiotrichales</taxon>
        <taxon>Thiotrichaceae</taxon>
        <taxon>Thiothrix</taxon>
    </lineage>
</organism>
<dbReference type="Proteomes" id="UP001223336">
    <property type="component" value="Unassembled WGS sequence"/>
</dbReference>